<dbReference type="Gene3D" id="2.70.50.70">
    <property type="match status" value="1"/>
</dbReference>
<dbReference type="Proteomes" id="UP000724874">
    <property type="component" value="Unassembled WGS sequence"/>
</dbReference>
<evidence type="ECO:0000256" key="6">
    <source>
        <dbReference type="ARBA" id="ARBA00023001"/>
    </source>
</evidence>
<evidence type="ECO:0000256" key="14">
    <source>
        <dbReference type="ARBA" id="ARBA00045077"/>
    </source>
</evidence>
<dbReference type="EC" id="1.14.99.56" evidence="15"/>
<evidence type="ECO:0000256" key="11">
    <source>
        <dbReference type="ARBA" id="ARBA00023277"/>
    </source>
</evidence>
<dbReference type="EMBL" id="JADNYJ010000069">
    <property type="protein sequence ID" value="KAF8892367.1"/>
    <property type="molecule type" value="Genomic_DNA"/>
</dbReference>
<keyword evidence="10" id="KW-1015">Disulfide bond</keyword>
<keyword evidence="5 16" id="KW-0732">Signal</keyword>
<gene>
    <name evidence="18" type="ORF">CPB84DRAFT_1783832</name>
</gene>
<reference evidence="18" key="1">
    <citation type="submission" date="2020-11" db="EMBL/GenBank/DDBJ databases">
        <authorList>
            <consortium name="DOE Joint Genome Institute"/>
            <person name="Ahrendt S."/>
            <person name="Riley R."/>
            <person name="Andreopoulos W."/>
            <person name="LaButti K."/>
            <person name="Pangilinan J."/>
            <person name="Ruiz-duenas F.J."/>
            <person name="Barrasa J.M."/>
            <person name="Sanchez-Garcia M."/>
            <person name="Camarero S."/>
            <person name="Miyauchi S."/>
            <person name="Serrano A."/>
            <person name="Linde D."/>
            <person name="Babiker R."/>
            <person name="Drula E."/>
            <person name="Ayuso-Fernandez I."/>
            <person name="Pacheco R."/>
            <person name="Padilla G."/>
            <person name="Ferreira P."/>
            <person name="Barriuso J."/>
            <person name="Kellner H."/>
            <person name="Castanera R."/>
            <person name="Alfaro M."/>
            <person name="Ramirez L."/>
            <person name="Pisabarro A.G."/>
            <person name="Kuo A."/>
            <person name="Tritt A."/>
            <person name="Lipzen A."/>
            <person name="He G."/>
            <person name="Yan M."/>
            <person name="Ng V."/>
            <person name="Cullen D."/>
            <person name="Martin F."/>
            <person name="Rosso M.-N."/>
            <person name="Henrissat B."/>
            <person name="Hibbett D."/>
            <person name="Martinez A.T."/>
            <person name="Grigoriev I.V."/>
        </authorList>
    </citation>
    <scope>NUCLEOTIDE SEQUENCE</scope>
    <source>
        <strain evidence="18">AH 44721</strain>
    </source>
</reference>
<keyword evidence="8" id="KW-0186">Copper</keyword>
<proteinExistence type="inferred from homology"/>
<keyword evidence="11" id="KW-0119">Carbohydrate metabolism</keyword>
<evidence type="ECO:0000259" key="17">
    <source>
        <dbReference type="Pfam" id="PF03443"/>
    </source>
</evidence>
<evidence type="ECO:0000313" key="19">
    <source>
        <dbReference type="Proteomes" id="UP000724874"/>
    </source>
</evidence>
<dbReference type="InterPro" id="IPR049892">
    <property type="entry name" value="AA9"/>
</dbReference>
<name>A0A9P5NHM6_GYMJU</name>
<evidence type="ECO:0000256" key="2">
    <source>
        <dbReference type="ARBA" id="ARBA00004613"/>
    </source>
</evidence>
<dbReference type="Pfam" id="PF03443">
    <property type="entry name" value="AA9"/>
    <property type="match status" value="1"/>
</dbReference>
<feature type="signal peptide" evidence="16">
    <location>
        <begin position="1"/>
        <end position="23"/>
    </location>
</feature>
<dbReference type="InterPro" id="IPR005103">
    <property type="entry name" value="AA9_LPMO"/>
</dbReference>
<evidence type="ECO:0000256" key="8">
    <source>
        <dbReference type="ARBA" id="ARBA00023008"/>
    </source>
</evidence>
<keyword evidence="4" id="KW-0479">Metal-binding</keyword>
<comment type="catalytic activity">
    <reaction evidence="14">
        <text>[(1-&gt;4)-beta-D-glucosyl]n+m + reduced acceptor + O2 = 4-dehydro-beta-D-glucosyl-[(1-&gt;4)-beta-D-glucosyl]n-1 + [(1-&gt;4)-beta-D-glucosyl]m + acceptor + H2O.</text>
        <dbReference type="EC" id="1.14.99.56"/>
    </reaction>
</comment>
<dbReference type="GO" id="GO:0030245">
    <property type="term" value="P:cellulose catabolic process"/>
    <property type="evidence" value="ECO:0007669"/>
    <property type="project" value="UniProtKB-KW"/>
</dbReference>
<keyword evidence="7" id="KW-0560">Oxidoreductase</keyword>
<evidence type="ECO:0000256" key="15">
    <source>
        <dbReference type="ARBA" id="ARBA00047174"/>
    </source>
</evidence>
<accession>A0A9P5NHM6</accession>
<evidence type="ECO:0000256" key="3">
    <source>
        <dbReference type="ARBA" id="ARBA00022525"/>
    </source>
</evidence>
<keyword evidence="3" id="KW-0964">Secreted</keyword>
<evidence type="ECO:0000256" key="7">
    <source>
        <dbReference type="ARBA" id="ARBA00023002"/>
    </source>
</evidence>
<keyword evidence="19" id="KW-1185">Reference proteome</keyword>
<evidence type="ECO:0000256" key="5">
    <source>
        <dbReference type="ARBA" id="ARBA00022729"/>
    </source>
</evidence>
<evidence type="ECO:0000256" key="16">
    <source>
        <dbReference type="SAM" id="SignalP"/>
    </source>
</evidence>
<comment type="cofactor">
    <cofactor evidence="1">
        <name>Cu(2+)</name>
        <dbReference type="ChEBI" id="CHEBI:29036"/>
    </cofactor>
</comment>
<protein>
    <recommendedName>
        <fullName evidence="15">lytic cellulose monooxygenase (C4-dehydrogenating)</fullName>
        <ecNumber evidence="15">1.14.99.56</ecNumber>
    </recommendedName>
</protein>
<comment type="subcellular location">
    <subcellularLocation>
        <location evidence="2">Secreted</location>
    </subcellularLocation>
</comment>
<evidence type="ECO:0000256" key="4">
    <source>
        <dbReference type="ARBA" id="ARBA00022723"/>
    </source>
</evidence>
<dbReference type="GO" id="GO:0004497">
    <property type="term" value="F:monooxygenase activity"/>
    <property type="evidence" value="ECO:0007669"/>
    <property type="project" value="UniProtKB-KW"/>
</dbReference>
<keyword evidence="9" id="KW-0503">Monooxygenase</keyword>
<evidence type="ECO:0000256" key="13">
    <source>
        <dbReference type="ARBA" id="ARBA00044502"/>
    </source>
</evidence>
<evidence type="ECO:0000256" key="10">
    <source>
        <dbReference type="ARBA" id="ARBA00023157"/>
    </source>
</evidence>
<evidence type="ECO:0000313" key="18">
    <source>
        <dbReference type="EMBL" id="KAF8892367.1"/>
    </source>
</evidence>
<dbReference type="GO" id="GO:0046872">
    <property type="term" value="F:metal ion binding"/>
    <property type="evidence" value="ECO:0007669"/>
    <property type="project" value="UniProtKB-KW"/>
</dbReference>
<dbReference type="OrthoDB" id="4849160at2759"/>
<evidence type="ECO:0000256" key="12">
    <source>
        <dbReference type="ARBA" id="ARBA00023326"/>
    </source>
</evidence>
<evidence type="ECO:0000256" key="1">
    <source>
        <dbReference type="ARBA" id="ARBA00001973"/>
    </source>
</evidence>
<dbReference type="PANTHER" id="PTHR33353">
    <property type="entry name" value="PUTATIVE (AFU_ORTHOLOGUE AFUA_1G12560)-RELATED"/>
    <property type="match status" value="1"/>
</dbReference>
<evidence type="ECO:0000256" key="9">
    <source>
        <dbReference type="ARBA" id="ARBA00023033"/>
    </source>
</evidence>
<comment type="similarity">
    <text evidence="13">Belongs to the polysaccharide monooxygenase AA9 family.</text>
</comment>
<dbReference type="PANTHER" id="PTHR33353:SF10">
    <property type="entry name" value="ENDO-BETA-1,4-GLUCANASE D"/>
    <property type="match status" value="1"/>
</dbReference>
<dbReference type="AlphaFoldDB" id="A0A9P5NHM6"/>
<comment type="caution">
    <text evidence="18">The sequence shown here is derived from an EMBL/GenBank/DDBJ whole genome shotgun (WGS) entry which is preliminary data.</text>
</comment>
<keyword evidence="6" id="KW-0136">Cellulose degradation</keyword>
<dbReference type="GO" id="GO:0005576">
    <property type="term" value="C:extracellular region"/>
    <property type="evidence" value="ECO:0007669"/>
    <property type="project" value="UniProtKB-SubCell"/>
</dbReference>
<sequence>MVDFPILFNLAHLILLEIIRCHSDRYRSGGARFYPACAHLQINRSQSSAPRACDLVSLPGTYSDADPGIYTLGVYIPGSTYDFPGPRIASCKHPNSNESLLSEY</sequence>
<keyword evidence="12" id="KW-0624">Polysaccharide degradation</keyword>
<feature type="domain" description="Auxiliary Activity family 9 catalytic" evidence="17">
    <location>
        <begin position="16"/>
        <end position="70"/>
    </location>
</feature>
<feature type="chain" id="PRO_5040126373" description="lytic cellulose monooxygenase (C4-dehydrogenating)" evidence="16">
    <location>
        <begin position="24"/>
        <end position="104"/>
    </location>
</feature>
<organism evidence="18 19">
    <name type="scientific">Gymnopilus junonius</name>
    <name type="common">Spectacular rustgill mushroom</name>
    <name type="synonym">Gymnopilus spectabilis subsp. junonius</name>
    <dbReference type="NCBI Taxonomy" id="109634"/>
    <lineage>
        <taxon>Eukaryota</taxon>
        <taxon>Fungi</taxon>
        <taxon>Dikarya</taxon>
        <taxon>Basidiomycota</taxon>
        <taxon>Agaricomycotina</taxon>
        <taxon>Agaricomycetes</taxon>
        <taxon>Agaricomycetidae</taxon>
        <taxon>Agaricales</taxon>
        <taxon>Agaricineae</taxon>
        <taxon>Hymenogastraceae</taxon>
        <taxon>Gymnopilus</taxon>
    </lineage>
</organism>